<evidence type="ECO:0000313" key="1">
    <source>
        <dbReference type="EMBL" id="OZG51746.1"/>
    </source>
</evidence>
<dbReference type="Proteomes" id="UP000216725">
    <property type="component" value="Unassembled WGS sequence"/>
</dbReference>
<name>A0A261EYK4_9BIFI</name>
<evidence type="ECO:0000313" key="2">
    <source>
        <dbReference type="Proteomes" id="UP000216725"/>
    </source>
</evidence>
<dbReference type="AlphaFoldDB" id="A0A261EYK4"/>
<accession>A0A261EYK4</accession>
<dbReference type="EMBL" id="MWWR01000006">
    <property type="protein sequence ID" value="OZG51746.1"/>
    <property type="molecule type" value="Genomic_DNA"/>
</dbReference>
<proteinExistence type="predicted"/>
<comment type="caution">
    <text evidence="1">The sequence shown here is derived from an EMBL/GenBank/DDBJ whole genome shotgun (WGS) entry which is preliminary data.</text>
</comment>
<gene>
    <name evidence="1" type="ORF">PSRA_0826</name>
</gene>
<organism evidence="1 2">
    <name type="scientific">Pseudoscardovia radai</name>
    <dbReference type="NCBI Taxonomy" id="987066"/>
    <lineage>
        <taxon>Bacteria</taxon>
        <taxon>Bacillati</taxon>
        <taxon>Actinomycetota</taxon>
        <taxon>Actinomycetes</taxon>
        <taxon>Bifidobacteriales</taxon>
        <taxon>Bifidobacteriaceae</taxon>
        <taxon>Pseudoscardovia</taxon>
    </lineage>
</organism>
<protein>
    <submittedName>
        <fullName evidence="1">Uncharacterized protein</fullName>
    </submittedName>
</protein>
<keyword evidence="2" id="KW-1185">Reference proteome</keyword>
<dbReference type="RefSeq" id="WP_094660655.1">
    <property type="nucleotide sequence ID" value="NZ_MWWR01000006.1"/>
</dbReference>
<sequence>MTDAPTTGTAEEAAKTDEAGALARRLLFLQEQEKAIDEEKQSIGRRLAAIQTTKAHDYGGVTVEVHAGRRTLDAKRFEQAYPLSAATAAYYVPKPQPLSKLQQLIPGGVPDECTKTGQPWVTASVTEAGHE</sequence>
<reference evidence="1 2" key="1">
    <citation type="journal article" date="2017" name="BMC Genomics">
        <title>Comparative genomic and phylogenomic analyses of the Bifidobacteriaceae family.</title>
        <authorList>
            <person name="Lugli G.A."/>
            <person name="Milani C."/>
            <person name="Turroni F."/>
            <person name="Duranti S."/>
            <person name="Mancabelli L."/>
            <person name="Mangifesta M."/>
            <person name="Ferrario C."/>
            <person name="Modesto M."/>
            <person name="Mattarelli P."/>
            <person name="Jiri K."/>
            <person name="van Sinderen D."/>
            <person name="Ventura M."/>
        </authorList>
    </citation>
    <scope>NUCLEOTIDE SEQUENCE [LARGE SCALE GENOMIC DNA]</scope>
    <source>
        <strain evidence="1 2">DSM 24742</strain>
    </source>
</reference>